<name>A0A6L5YDX0_9BACT</name>
<dbReference type="RefSeq" id="WP_154529330.1">
    <property type="nucleotide sequence ID" value="NZ_VUNH01000010.1"/>
</dbReference>
<feature type="domain" description="DUF112" evidence="2">
    <location>
        <begin position="17"/>
        <end position="445"/>
    </location>
</feature>
<keyword evidence="1" id="KW-0472">Membrane</keyword>
<dbReference type="EMBL" id="VUNH01000010">
    <property type="protein sequence ID" value="MST56248.1"/>
    <property type="molecule type" value="Genomic_DNA"/>
</dbReference>
<keyword evidence="4" id="KW-1185">Reference proteome</keyword>
<dbReference type="InterPro" id="IPR002823">
    <property type="entry name" value="DUF112_TM"/>
</dbReference>
<feature type="transmembrane region" description="Helical" evidence="1">
    <location>
        <begin position="167"/>
        <end position="186"/>
    </location>
</feature>
<keyword evidence="1" id="KW-1133">Transmembrane helix</keyword>
<feature type="transmembrane region" description="Helical" evidence="1">
    <location>
        <begin position="144"/>
        <end position="160"/>
    </location>
</feature>
<dbReference type="PANTHER" id="PTHR35342">
    <property type="entry name" value="TRICARBOXYLIC TRANSPORT PROTEIN"/>
    <property type="match status" value="1"/>
</dbReference>
<dbReference type="PANTHER" id="PTHR35342:SF5">
    <property type="entry name" value="TRICARBOXYLIC TRANSPORT PROTEIN"/>
    <property type="match status" value="1"/>
</dbReference>
<feature type="transmembrane region" description="Helical" evidence="1">
    <location>
        <begin position="12"/>
        <end position="36"/>
    </location>
</feature>
<evidence type="ECO:0000259" key="2">
    <source>
        <dbReference type="Pfam" id="PF01970"/>
    </source>
</evidence>
<keyword evidence="1" id="KW-0812">Transmembrane</keyword>
<feature type="transmembrane region" description="Helical" evidence="1">
    <location>
        <begin position="192"/>
        <end position="217"/>
    </location>
</feature>
<dbReference type="AlphaFoldDB" id="A0A6L5YDX0"/>
<feature type="transmembrane region" description="Helical" evidence="1">
    <location>
        <begin position="360"/>
        <end position="383"/>
    </location>
</feature>
<feature type="transmembrane region" description="Helical" evidence="1">
    <location>
        <begin position="476"/>
        <end position="493"/>
    </location>
</feature>
<feature type="transmembrane region" description="Helical" evidence="1">
    <location>
        <begin position="418"/>
        <end position="436"/>
    </location>
</feature>
<comment type="caution">
    <text evidence="3">The sequence shown here is derived from an EMBL/GenBank/DDBJ whole genome shotgun (WGS) entry which is preliminary data.</text>
</comment>
<feature type="transmembrane region" description="Helical" evidence="1">
    <location>
        <begin position="265"/>
        <end position="286"/>
    </location>
</feature>
<dbReference type="Pfam" id="PF01970">
    <property type="entry name" value="TctA"/>
    <property type="match status" value="1"/>
</dbReference>
<accession>A0A6L5YDX0</accession>
<sequence length="506" mass="53667">MENIMLGLEQFFNPLVLLALIGGTALGLVVGALPGLNDSITIAVLIPITFGMDPHVALSLLVGIYTASACGGSIPAVLLEIPGTASAMVTAWDGYPMTLKGYSKRALSLCMFSSFFGGISSAIVLLLFAPILASFALRFGPPEYFMLAILGMSTVIGMAGKDIAKNFLSMTLGLWLACIGMSPMTGLDRYTFGYASLLDGIPLIPRMIGLFGIFSILKICDAVGKGKSEAAIALEAAKSVTDDKIAVPSWAMCKHLFPTWLRSSAIGNILGVIPGAGMTMAIFLAYDQAKKSRPDLPFGTGVPEGVAAPESANNAVVASSMVPLLSLGIPGNGTSALFLGALTIQGLQTGPELFGEHADMGYMIIVGFILANLIMLPMSLQFCKHVATKVLKLNPQILAAGVLVLCVTGAFAYQNNPFHIGVMIFFGVIGYLFWKFGLPQAPLILSTILGGMMENNWMSSMVYADGSLAVFVERPISLILLILSAIFLIWPLVQRTREFFKQRKAA</sequence>
<gene>
    <name evidence="3" type="ORF">FYJ74_09420</name>
</gene>
<reference evidence="3 4" key="1">
    <citation type="submission" date="2019-08" db="EMBL/GenBank/DDBJ databases">
        <title>In-depth cultivation of the pig gut microbiome towards novel bacterial diversity and tailored functional studies.</title>
        <authorList>
            <person name="Wylensek D."/>
            <person name="Hitch T.C.A."/>
            <person name="Clavel T."/>
        </authorList>
    </citation>
    <scope>NUCLEOTIDE SEQUENCE [LARGE SCALE GENOMIC DNA]</scope>
    <source>
        <strain evidence="3 4">SM-530-WT-4B</strain>
    </source>
</reference>
<evidence type="ECO:0000313" key="4">
    <source>
        <dbReference type="Proteomes" id="UP000473699"/>
    </source>
</evidence>
<protein>
    <submittedName>
        <fullName evidence="3">C4-dicarboxylate ABC transporter</fullName>
    </submittedName>
</protein>
<dbReference type="Proteomes" id="UP000473699">
    <property type="component" value="Unassembled WGS sequence"/>
</dbReference>
<evidence type="ECO:0000313" key="3">
    <source>
        <dbReference type="EMBL" id="MST56248.1"/>
    </source>
</evidence>
<evidence type="ECO:0000256" key="1">
    <source>
        <dbReference type="SAM" id="Phobius"/>
    </source>
</evidence>
<proteinExistence type="predicted"/>
<feature type="transmembrane region" description="Helical" evidence="1">
    <location>
        <begin position="443"/>
        <end position="464"/>
    </location>
</feature>
<feature type="transmembrane region" description="Helical" evidence="1">
    <location>
        <begin position="395"/>
        <end position="412"/>
    </location>
</feature>
<organism evidence="3 4">
    <name type="scientific">Pyramidobacter porci</name>
    <dbReference type="NCBI Taxonomy" id="2605789"/>
    <lineage>
        <taxon>Bacteria</taxon>
        <taxon>Thermotogati</taxon>
        <taxon>Synergistota</taxon>
        <taxon>Synergistia</taxon>
        <taxon>Synergistales</taxon>
        <taxon>Dethiosulfovibrionaceae</taxon>
        <taxon>Pyramidobacter</taxon>
    </lineage>
</organism>
<feature type="transmembrane region" description="Helical" evidence="1">
    <location>
        <begin position="106"/>
        <end position="132"/>
    </location>
</feature>